<dbReference type="AlphaFoldDB" id="X1T8S3"/>
<comment type="caution">
    <text evidence="1">The sequence shown here is derived from an EMBL/GenBank/DDBJ whole genome shotgun (WGS) entry which is preliminary data.</text>
</comment>
<organism evidence="1">
    <name type="scientific">marine sediment metagenome</name>
    <dbReference type="NCBI Taxonomy" id="412755"/>
    <lineage>
        <taxon>unclassified sequences</taxon>
        <taxon>metagenomes</taxon>
        <taxon>ecological metagenomes</taxon>
    </lineage>
</organism>
<accession>X1T8S3</accession>
<protein>
    <submittedName>
        <fullName evidence="1">Uncharacterized protein</fullName>
    </submittedName>
</protein>
<dbReference type="EMBL" id="BARW01014495">
    <property type="protein sequence ID" value="GAI76404.1"/>
    <property type="molecule type" value="Genomic_DNA"/>
</dbReference>
<gene>
    <name evidence="1" type="ORF">S12H4_25677</name>
</gene>
<evidence type="ECO:0000313" key="1">
    <source>
        <dbReference type="EMBL" id="GAI76404.1"/>
    </source>
</evidence>
<reference evidence="1" key="1">
    <citation type="journal article" date="2014" name="Front. Microbiol.">
        <title>High frequency of phylogenetically diverse reductive dehalogenase-homologous genes in deep subseafloor sedimentary metagenomes.</title>
        <authorList>
            <person name="Kawai M."/>
            <person name="Futagami T."/>
            <person name="Toyoda A."/>
            <person name="Takaki Y."/>
            <person name="Nishi S."/>
            <person name="Hori S."/>
            <person name="Arai W."/>
            <person name="Tsubouchi T."/>
            <person name="Morono Y."/>
            <person name="Uchiyama I."/>
            <person name="Ito T."/>
            <person name="Fujiyama A."/>
            <person name="Inagaki F."/>
            <person name="Takami H."/>
        </authorList>
    </citation>
    <scope>NUCLEOTIDE SEQUENCE</scope>
    <source>
        <strain evidence="1">Expedition CK06-06</strain>
    </source>
</reference>
<sequence length="43" mass="5148">MGNAAHQKPENWAHETRKQLIVDMLREDPKLETWLKAFLKIYP</sequence>
<name>X1T8S3_9ZZZZ</name>
<proteinExistence type="predicted"/>